<dbReference type="InterPro" id="IPR036188">
    <property type="entry name" value="FAD/NAD-bd_sf"/>
</dbReference>
<dbReference type="InterPro" id="IPR002938">
    <property type="entry name" value="FAD-bd"/>
</dbReference>
<sequence length="554" mass="61058">MSSTSVLIAGAGPTGLILALTLLRNGVSVRIIDKQEKFQIGTRGCGMQPRTIEMYKLLGILPDLLEVKADPVPVKKFPSPQGTDQGKDLPMVEQIEGTPSRPINTGFMVMQELQEHVLRSRLSKDYGCEVELSTTLTSFKEHDDHIIAIISKLDNGNLKEETVRVNWLIGADGGRSTVRKQLGIEFVGESVAEFGMVVGDIIAENGVLDQKVWRIWGDTADKMLSIRPCCVPGINRFNFFVGGANTDLEKTVASRDNVVAAINEISGRDDLKFGEVITMNVWRPNIRMVKNFGRGRVYLVGDACHVHSPTGGQGMNSGAQDAVNLGWKLSLVEKKLSPLSILESYTEERVPVIATMLEKTTELFKKTFKPETPEKMAEGWKRGYELRHFGVNYRKSPIVVDERYPEQELVDPYRSGDDGTIRAGDRAPDAPRLRVESSGTTTMLDIFRASHHTALVFADPSRHPAESILETIHVLPNSKEVVKTVLVLPQSSLATRSPAADVVLVDTEGFAYKHYAVEEDSATPTVVIVRPDGFIGCVVKGVDGVKKYFETILL</sequence>
<dbReference type="AlphaFoldDB" id="A0A9P5Q0I1"/>
<dbReference type="SUPFAM" id="SSF51905">
    <property type="entry name" value="FAD/NAD(P)-binding domain"/>
    <property type="match status" value="1"/>
</dbReference>
<dbReference type="InterPro" id="IPR012941">
    <property type="entry name" value="Phe_hydrox_C_dim_dom"/>
</dbReference>
<organism evidence="8 9">
    <name type="scientific">Rhodocollybia butyracea</name>
    <dbReference type="NCBI Taxonomy" id="206335"/>
    <lineage>
        <taxon>Eukaryota</taxon>
        <taxon>Fungi</taxon>
        <taxon>Dikarya</taxon>
        <taxon>Basidiomycota</taxon>
        <taxon>Agaricomycotina</taxon>
        <taxon>Agaricomycetes</taxon>
        <taxon>Agaricomycetidae</taxon>
        <taxon>Agaricales</taxon>
        <taxon>Marasmiineae</taxon>
        <taxon>Omphalotaceae</taxon>
        <taxon>Rhodocollybia</taxon>
    </lineage>
</organism>
<feature type="domain" description="FAD-binding" evidence="6">
    <location>
        <begin position="4"/>
        <end position="359"/>
    </location>
</feature>
<evidence type="ECO:0000259" key="6">
    <source>
        <dbReference type="Pfam" id="PF01494"/>
    </source>
</evidence>
<evidence type="ECO:0000256" key="5">
    <source>
        <dbReference type="ARBA" id="ARBA00023002"/>
    </source>
</evidence>
<evidence type="ECO:0000313" key="9">
    <source>
        <dbReference type="Proteomes" id="UP000772434"/>
    </source>
</evidence>
<keyword evidence="5" id="KW-0560">Oxidoreductase</keyword>
<dbReference type="InterPro" id="IPR036249">
    <property type="entry name" value="Thioredoxin-like_sf"/>
</dbReference>
<keyword evidence="4" id="KW-0274">FAD</keyword>
<dbReference type="SUPFAM" id="SSF52833">
    <property type="entry name" value="Thioredoxin-like"/>
    <property type="match status" value="1"/>
</dbReference>
<dbReference type="EMBL" id="JADNRY010000029">
    <property type="protein sequence ID" value="KAF9071862.1"/>
    <property type="molecule type" value="Genomic_DNA"/>
</dbReference>
<dbReference type="Pfam" id="PF01494">
    <property type="entry name" value="FAD_binding_3"/>
    <property type="match status" value="1"/>
</dbReference>
<dbReference type="PRINTS" id="PR00420">
    <property type="entry name" value="RNGMNOXGNASE"/>
</dbReference>
<accession>A0A9P5Q0I1</accession>
<dbReference type="Gene3D" id="3.50.50.60">
    <property type="entry name" value="FAD/NAD(P)-binding domain"/>
    <property type="match status" value="1"/>
</dbReference>
<comment type="cofactor">
    <cofactor evidence="1">
        <name>FAD</name>
        <dbReference type="ChEBI" id="CHEBI:57692"/>
    </cofactor>
</comment>
<evidence type="ECO:0000313" key="8">
    <source>
        <dbReference type="EMBL" id="KAF9071862.1"/>
    </source>
</evidence>
<dbReference type="InterPro" id="IPR050641">
    <property type="entry name" value="RIFMO-like"/>
</dbReference>
<evidence type="ECO:0000256" key="3">
    <source>
        <dbReference type="ARBA" id="ARBA00022630"/>
    </source>
</evidence>
<name>A0A9P5Q0I1_9AGAR</name>
<dbReference type="OrthoDB" id="2690153at2759"/>
<gene>
    <name evidence="8" type="ORF">BDP27DRAFT_1418675</name>
</gene>
<evidence type="ECO:0000256" key="4">
    <source>
        <dbReference type="ARBA" id="ARBA00022827"/>
    </source>
</evidence>
<proteinExistence type="inferred from homology"/>
<feature type="domain" description="Phenol hydroxylase-like C-terminal dimerisation" evidence="7">
    <location>
        <begin position="466"/>
        <end position="553"/>
    </location>
</feature>
<evidence type="ECO:0000259" key="7">
    <source>
        <dbReference type="Pfam" id="PF07976"/>
    </source>
</evidence>
<keyword evidence="9" id="KW-1185">Reference proteome</keyword>
<reference evidence="8" key="1">
    <citation type="submission" date="2020-11" db="EMBL/GenBank/DDBJ databases">
        <authorList>
            <consortium name="DOE Joint Genome Institute"/>
            <person name="Ahrendt S."/>
            <person name="Riley R."/>
            <person name="Andreopoulos W."/>
            <person name="Labutti K."/>
            <person name="Pangilinan J."/>
            <person name="Ruiz-Duenas F.J."/>
            <person name="Barrasa J.M."/>
            <person name="Sanchez-Garcia M."/>
            <person name="Camarero S."/>
            <person name="Miyauchi S."/>
            <person name="Serrano A."/>
            <person name="Linde D."/>
            <person name="Babiker R."/>
            <person name="Drula E."/>
            <person name="Ayuso-Fernandez I."/>
            <person name="Pacheco R."/>
            <person name="Padilla G."/>
            <person name="Ferreira P."/>
            <person name="Barriuso J."/>
            <person name="Kellner H."/>
            <person name="Castanera R."/>
            <person name="Alfaro M."/>
            <person name="Ramirez L."/>
            <person name="Pisabarro A.G."/>
            <person name="Kuo A."/>
            <person name="Tritt A."/>
            <person name="Lipzen A."/>
            <person name="He G."/>
            <person name="Yan M."/>
            <person name="Ng V."/>
            <person name="Cullen D."/>
            <person name="Martin F."/>
            <person name="Rosso M.-N."/>
            <person name="Henrissat B."/>
            <person name="Hibbett D."/>
            <person name="Martinez A.T."/>
            <person name="Grigoriev I.V."/>
        </authorList>
    </citation>
    <scope>NUCLEOTIDE SEQUENCE</scope>
    <source>
        <strain evidence="8">AH 40177</strain>
    </source>
</reference>
<dbReference type="GO" id="GO:0071949">
    <property type="term" value="F:FAD binding"/>
    <property type="evidence" value="ECO:0007669"/>
    <property type="project" value="InterPro"/>
</dbReference>
<dbReference type="Proteomes" id="UP000772434">
    <property type="component" value="Unassembled WGS sequence"/>
</dbReference>
<comment type="similarity">
    <text evidence="2">Belongs to the PheA/TfdB FAD monooxygenase family.</text>
</comment>
<dbReference type="PANTHER" id="PTHR43004:SF19">
    <property type="entry name" value="BINDING MONOOXYGENASE, PUTATIVE (JCVI)-RELATED"/>
    <property type="match status" value="1"/>
</dbReference>
<keyword evidence="3" id="KW-0285">Flavoprotein</keyword>
<dbReference type="GO" id="GO:0016709">
    <property type="term" value="F:oxidoreductase activity, acting on paired donors, with incorporation or reduction of molecular oxygen, NAD(P)H as one donor, and incorporation of one atom of oxygen"/>
    <property type="evidence" value="ECO:0007669"/>
    <property type="project" value="UniProtKB-ARBA"/>
</dbReference>
<evidence type="ECO:0000256" key="1">
    <source>
        <dbReference type="ARBA" id="ARBA00001974"/>
    </source>
</evidence>
<protein>
    <submittedName>
        <fullName evidence="8">FAD binding domain-containing protein</fullName>
    </submittedName>
</protein>
<dbReference type="PANTHER" id="PTHR43004">
    <property type="entry name" value="TRK SYSTEM POTASSIUM UPTAKE PROTEIN"/>
    <property type="match status" value="1"/>
</dbReference>
<evidence type="ECO:0000256" key="2">
    <source>
        <dbReference type="ARBA" id="ARBA00007801"/>
    </source>
</evidence>
<dbReference type="Gene3D" id="3.30.70.2450">
    <property type="match status" value="1"/>
</dbReference>
<dbReference type="Gene3D" id="3.40.30.120">
    <property type="match status" value="1"/>
</dbReference>
<comment type="caution">
    <text evidence="8">The sequence shown here is derived from an EMBL/GenBank/DDBJ whole genome shotgun (WGS) entry which is preliminary data.</text>
</comment>
<dbReference type="Pfam" id="PF07976">
    <property type="entry name" value="Phe_hydrox_dim"/>
    <property type="match status" value="1"/>
</dbReference>